<evidence type="ECO:0000256" key="3">
    <source>
        <dbReference type="ARBA" id="ARBA00022741"/>
    </source>
</evidence>
<accession>A0A833V9P0</accession>
<dbReference type="FunFam" id="3.30.420.40:FF:000004">
    <property type="entry name" value="Molecular chaperone DnaK"/>
    <property type="match status" value="2"/>
</dbReference>
<keyword evidence="6" id="KW-0346">Stress response</keyword>
<dbReference type="PRINTS" id="PR00301">
    <property type="entry name" value="HEATSHOCK70"/>
</dbReference>
<dbReference type="InterPro" id="IPR013126">
    <property type="entry name" value="Hsp_70_fam"/>
</dbReference>
<keyword evidence="4" id="KW-0067">ATP-binding</keyword>
<feature type="compositionally biased region" description="Low complexity" evidence="5">
    <location>
        <begin position="508"/>
        <end position="525"/>
    </location>
</feature>
<dbReference type="InterPro" id="IPR043129">
    <property type="entry name" value="ATPase_NBD"/>
</dbReference>
<dbReference type="CDD" id="cd24028">
    <property type="entry name" value="ASKHA_NBD_HSP70_HSPA1-like"/>
    <property type="match status" value="1"/>
</dbReference>
<dbReference type="SUPFAM" id="SSF100934">
    <property type="entry name" value="Heat shock protein 70kD (HSP70), C-terminal subdomain"/>
    <property type="match status" value="2"/>
</dbReference>
<dbReference type="GO" id="GO:0005524">
    <property type="term" value="F:ATP binding"/>
    <property type="evidence" value="ECO:0007669"/>
    <property type="project" value="UniProtKB-KW"/>
</dbReference>
<dbReference type="InterPro" id="IPR029048">
    <property type="entry name" value="HSP70_C_sf"/>
</dbReference>
<organism evidence="6 7">
    <name type="scientific">Carex littledalei</name>
    <dbReference type="NCBI Taxonomy" id="544730"/>
    <lineage>
        <taxon>Eukaryota</taxon>
        <taxon>Viridiplantae</taxon>
        <taxon>Streptophyta</taxon>
        <taxon>Embryophyta</taxon>
        <taxon>Tracheophyta</taxon>
        <taxon>Spermatophyta</taxon>
        <taxon>Magnoliopsida</taxon>
        <taxon>Liliopsida</taxon>
        <taxon>Poales</taxon>
        <taxon>Cyperaceae</taxon>
        <taxon>Cyperoideae</taxon>
        <taxon>Cariceae</taxon>
        <taxon>Carex</taxon>
        <taxon>Carex subgen. Euthyceras</taxon>
    </lineage>
</organism>
<evidence type="ECO:0000256" key="1">
    <source>
        <dbReference type="ARBA" id="ARBA00004319"/>
    </source>
</evidence>
<comment type="similarity">
    <text evidence="2">Belongs to the heat shock protein 70 family.</text>
</comment>
<dbReference type="Pfam" id="PF00012">
    <property type="entry name" value="HSP70"/>
    <property type="match status" value="2"/>
</dbReference>
<dbReference type="OrthoDB" id="626967at2759"/>
<dbReference type="AlphaFoldDB" id="A0A833V9P0"/>
<gene>
    <name evidence="6" type="ORF">FCM35_KLT05327</name>
</gene>
<dbReference type="Gene3D" id="3.30.420.40">
    <property type="match status" value="4"/>
</dbReference>
<protein>
    <submittedName>
        <fullName evidence="6">Heat shock cognate protein 2-like protein</fullName>
    </submittedName>
</protein>
<reference evidence="6" key="1">
    <citation type="submission" date="2020-01" db="EMBL/GenBank/DDBJ databases">
        <title>Genome sequence of Kobresia littledalei, the first chromosome-level genome in the family Cyperaceae.</title>
        <authorList>
            <person name="Qu G."/>
        </authorList>
    </citation>
    <scope>NUCLEOTIDE SEQUENCE</scope>
    <source>
        <strain evidence="6">C.B.Clarke</strain>
        <tissue evidence="6">Leaf</tissue>
    </source>
</reference>
<dbReference type="Gene3D" id="3.30.30.30">
    <property type="match status" value="1"/>
</dbReference>
<comment type="subcellular location">
    <subcellularLocation>
        <location evidence="1">Endoplasmic reticulum lumen</location>
    </subcellularLocation>
</comment>
<dbReference type="InterPro" id="IPR029047">
    <property type="entry name" value="HSP70_peptide-bd_sf"/>
</dbReference>
<dbReference type="GO" id="GO:0140662">
    <property type="term" value="F:ATP-dependent protein folding chaperone"/>
    <property type="evidence" value="ECO:0007669"/>
    <property type="project" value="InterPro"/>
</dbReference>
<dbReference type="Gene3D" id="1.20.1270.10">
    <property type="match status" value="2"/>
</dbReference>
<evidence type="ECO:0000313" key="7">
    <source>
        <dbReference type="Proteomes" id="UP000623129"/>
    </source>
</evidence>
<dbReference type="SUPFAM" id="SSF53067">
    <property type="entry name" value="Actin-like ATPase domain"/>
    <property type="match status" value="4"/>
</dbReference>
<sequence length="1234" mass="135466">MTRCQETGPMIAIDLGTSCARAGVCRGGRVEIIATVPSYVAFTGNGDVLIGEAAKNQAAANPINTIFSASRLIGKRCSDPSVQSDTKLWPFKVVKDPDNKPMIAIHHSSGEESHIAPEEIFSMILIHVKEAAESILGYPVENAVVTVPVYFNHAQRQIVKNAGSIAGVSLKLVSGSVAATMAYGLEISNGDFGHGHNALIFDMGAGTLDVSVVTIEEGVYKVKAVAGDTHLGGDDFDNRMVDFFVSEFWKKHKKYISNDPRALSRLRTACERAKMALSSTTTTSIGIVSLHKGIDFNATITRAKFEELNMDLFQRCLECAARCLKDAMMEKSSVDDIVLVGGSTNIPRLQHMLTEFFDKTELCKSDADAAVTTGAAILASILGGDMHIKVKNLILLDITPFSLGIETAGGVMTVLIPRNTKLPTKREKVYSTDHDNQTSFFVRVFEGDGNKKQDNNYLGGIELCGIPPTPKGVPKINICFEIDTNGTLIVSAEDKTHGLKKRITIGGNCSSISNNNSNDSSEKNNGWSSGGEDEENPLKREESKRSLTKSVDYIKASISQESTVFQLSPRDKQKIEKEIESVVKWMDTSDVSTKAEDFKVKMEELESLYKETMRMYLSSGTTIGIDFGTTYSCIGVWVDDHVEIISDELGSRTLPSCVAFTDNERLVGDAARQQSSMNPHNTIFDIKHLIGRNYSDISTDDNLKSSSRVIPDAVDRPVIQVQYKGNDKKIVPEEIASMIFRKMKEISEAHIGSTVKNAVIAVPSYFASCQRKALRDAALIAGLNTLQIINEPTAAAIAYSYCSSHKAASDLGKTVLVFDLGGGFLNVSVVSICNGMLKVLASVGNPHLGGDCFDGNMVDHFVQQFGIKEDRDISSNARALRKLRTACEKAKRVLSTVSKTTIEIDSLYDGIDFCSAISREEFDEINSDLFEMCMETIEDCLEEAKIDKGMIDDIIPVGGSTRIPKIQQQLQEFFNGKELYKSINPDETVAHGATIQAAILTGGKEVLRDNVNYGLKVHDVTPLSLGLETASGDISVLIPRNNPIPTKKEHIFTTNSNDQTSISIQLRACESGCFLGKYDLIDLPFCSRGIPKVHVSFSINIDGILSVEAFDMTHGNKKDINCKEISSCGGGLSKEEIEQLTHDLEKYEVDDEENLKRMEAKNSLEDYAYRVRELARNARVAGKLYFTEKRKIERSVEQAIDWLDNDQVQFAKASEFEEKLLELKQVCDPLVQKS</sequence>
<proteinExistence type="inferred from homology"/>
<dbReference type="EMBL" id="SWLB01000014">
    <property type="protein sequence ID" value="KAF3329996.1"/>
    <property type="molecule type" value="Genomic_DNA"/>
</dbReference>
<dbReference type="FunFam" id="3.90.640.10:FF:000002">
    <property type="entry name" value="Heat shock 70 kDa"/>
    <property type="match status" value="1"/>
</dbReference>
<comment type="caution">
    <text evidence="6">The sequence shown here is derived from an EMBL/GenBank/DDBJ whole genome shotgun (WGS) entry which is preliminary data.</text>
</comment>
<dbReference type="Gene3D" id="3.90.640.10">
    <property type="entry name" value="Actin, Chain A, domain 4"/>
    <property type="match status" value="2"/>
</dbReference>
<dbReference type="Proteomes" id="UP000623129">
    <property type="component" value="Unassembled WGS sequence"/>
</dbReference>
<dbReference type="SUPFAM" id="SSF100920">
    <property type="entry name" value="Heat shock protein 70kD (HSP70), peptide-binding domain"/>
    <property type="match status" value="2"/>
</dbReference>
<dbReference type="PANTHER" id="PTHR19375">
    <property type="entry name" value="HEAT SHOCK PROTEIN 70KDA"/>
    <property type="match status" value="1"/>
</dbReference>
<dbReference type="FunFam" id="3.30.30.30:FF:000001">
    <property type="entry name" value="heat shock 70 kDa protein-like"/>
    <property type="match status" value="1"/>
</dbReference>
<evidence type="ECO:0000256" key="5">
    <source>
        <dbReference type="SAM" id="MobiDB-lite"/>
    </source>
</evidence>
<dbReference type="FunFam" id="3.90.640.10:FF:000010">
    <property type="entry name" value="heat shock 70 kDa protein 14"/>
    <property type="match status" value="1"/>
</dbReference>
<name>A0A833V9P0_9POAL</name>
<dbReference type="Gene3D" id="2.60.34.10">
    <property type="entry name" value="Substrate Binding Domain Of DNAk, Chain A, domain 1"/>
    <property type="match status" value="2"/>
</dbReference>
<keyword evidence="7" id="KW-1185">Reference proteome</keyword>
<dbReference type="FunFam" id="3.30.30.30:FF:000005">
    <property type="entry name" value="Heat shock protein ssb1"/>
    <property type="match status" value="1"/>
</dbReference>
<feature type="region of interest" description="Disordered" evidence="5">
    <location>
        <begin position="506"/>
        <end position="544"/>
    </location>
</feature>
<evidence type="ECO:0000256" key="4">
    <source>
        <dbReference type="ARBA" id="ARBA00022840"/>
    </source>
</evidence>
<evidence type="ECO:0000256" key="2">
    <source>
        <dbReference type="ARBA" id="ARBA00007381"/>
    </source>
</evidence>
<keyword evidence="3" id="KW-0547">Nucleotide-binding</keyword>
<evidence type="ECO:0000313" key="6">
    <source>
        <dbReference type="EMBL" id="KAF3329996.1"/>
    </source>
</evidence>
<dbReference type="GO" id="GO:0005788">
    <property type="term" value="C:endoplasmic reticulum lumen"/>
    <property type="evidence" value="ECO:0007669"/>
    <property type="project" value="UniProtKB-SubCell"/>
</dbReference>